<evidence type="ECO:0000256" key="3">
    <source>
        <dbReference type="ARBA" id="ARBA00023163"/>
    </source>
</evidence>
<dbReference type="AlphaFoldDB" id="A0AAP7IFG1"/>
<dbReference type="InterPro" id="IPR011008">
    <property type="entry name" value="Dimeric_a/b-barrel"/>
</dbReference>
<evidence type="ECO:0000313" key="5">
    <source>
        <dbReference type="EMBL" id="MDK9867087.1"/>
    </source>
</evidence>
<evidence type="ECO:0000259" key="4">
    <source>
        <dbReference type="PROSITE" id="PS50956"/>
    </source>
</evidence>
<gene>
    <name evidence="6" type="ORF">ASS94_04025</name>
    <name evidence="5" type="ORF">P1A27_14240</name>
</gene>
<dbReference type="RefSeq" id="WP_069854468.1">
    <property type="nucleotide sequence ID" value="NZ_JARGCI010000010.1"/>
</dbReference>
<accession>A0AAP7IFG1</accession>
<proteinExistence type="predicted"/>
<feature type="domain" description="HTH asnC-type" evidence="4">
    <location>
        <begin position="1"/>
        <end position="61"/>
    </location>
</feature>
<dbReference type="PANTHER" id="PTHR30154:SF20">
    <property type="entry name" value="LEUCINE-RESPONSIVE REGULATORY PROTEIN"/>
    <property type="match status" value="1"/>
</dbReference>
<evidence type="ECO:0000313" key="7">
    <source>
        <dbReference type="Proteomes" id="UP000095464"/>
    </source>
</evidence>
<keyword evidence="2" id="KW-0238">DNA-binding</keyword>
<protein>
    <submittedName>
        <fullName evidence="5">Lrp/AsnC family transcriptional regulator</fullName>
    </submittedName>
</protein>
<name>A0AAP7IFG1_9STAP</name>
<dbReference type="GO" id="GO:0005829">
    <property type="term" value="C:cytosol"/>
    <property type="evidence" value="ECO:0007669"/>
    <property type="project" value="TreeGrafter"/>
</dbReference>
<dbReference type="Pfam" id="PF13404">
    <property type="entry name" value="HTH_AsnC-type"/>
    <property type="match status" value="1"/>
</dbReference>
<dbReference type="PRINTS" id="PR00033">
    <property type="entry name" value="HTHASNC"/>
</dbReference>
<dbReference type="SMART" id="SM00344">
    <property type="entry name" value="HTH_ASNC"/>
    <property type="match status" value="1"/>
</dbReference>
<reference evidence="6" key="2">
    <citation type="submission" date="2015-11" db="EMBL/GenBank/DDBJ databases">
        <authorList>
            <person name="Wolfe B.E."/>
        </authorList>
    </citation>
    <scope>NUCLEOTIDE SEQUENCE</scope>
    <source>
        <strain evidence="6">738_7</strain>
    </source>
</reference>
<keyword evidence="1" id="KW-0805">Transcription regulation</keyword>
<dbReference type="InterPro" id="IPR036390">
    <property type="entry name" value="WH_DNA-bd_sf"/>
</dbReference>
<dbReference type="GO" id="GO:0043200">
    <property type="term" value="P:response to amino acid"/>
    <property type="evidence" value="ECO:0007669"/>
    <property type="project" value="TreeGrafter"/>
</dbReference>
<evidence type="ECO:0000313" key="6">
    <source>
        <dbReference type="EMBL" id="OEK58313.1"/>
    </source>
</evidence>
<dbReference type="Gene3D" id="1.10.10.10">
    <property type="entry name" value="Winged helix-like DNA-binding domain superfamily/Winged helix DNA-binding domain"/>
    <property type="match status" value="1"/>
</dbReference>
<dbReference type="InterPro" id="IPR000485">
    <property type="entry name" value="AsnC-type_HTH_dom"/>
</dbReference>
<dbReference type="Proteomes" id="UP001174037">
    <property type="component" value="Unassembled WGS sequence"/>
</dbReference>
<reference evidence="7" key="1">
    <citation type="submission" date="2015-11" db="EMBL/GenBank/DDBJ databases">
        <title>Genomic diversity of Staphylococcus saprophyticus strains from urinary tract infections, animal surfaces, and fermented foods.</title>
        <authorList>
            <person name="Wolfe B.E."/>
        </authorList>
    </citation>
    <scope>NUCLEOTIDE SEQUENCE [LARGE SCALE GENOMIC DNA]</scope>
    <source>
        <strain evidence="7">738_7</strain>
    </source>
</reference>
<dbReference type="InterPro" id="IPR019888">
    <property type="entry name" value="Tscrpt_reg_AsnC-like"/>
</dbReference>
<keyword evidence="3" id="KW-0804">Transcription</keyword>
<reference evidence="5" key="4">
    <citation type="submission" date="2023-03" db="EMBL/GenBank/DDBJ databases">
        <authorList>
            <person name="Vazquez L."/>
            <person name="Rodriguez J."/>
            <person name="Mayo B."/>
            <person name="Florez A.B."/>
        </authorList>
    </citation>
    <scope>NUCLEOTIDE SEQUENCE</scope>
    <source>
        <strain evidence="5">5A3I</strain>
    </source>
</reference>
<comment type="caution">
    <text evidence="6">The sequence shown here is derived from an EMBL/GenBank/DDBJ whole genome shotgun (WGS) entry which is preliminary data.</text>
</comment>
<dbReference type="SUPFAM" id="SSF46785">
    <property type="entry name" value="Winged helix' DNA-binding domain"/>
    <property type="match status" value="1"/>
</dbReference>
<dbReference type="EMBL" id="JARGCK010000022">
    <property type="protein sequence ID" value="MDK9867087.1"/>
    <property type="molecule type" value="Genomic_DNA"/>
</dbReference>
<organism evidence="6 7">
    <name type="scientific">Staphylococcus equorum</name>
    <dbReference type="NCBI Taxonomy" id="246432"/>
    <lineage>
        <taxon>Bacteria</taxon>
        <taxon>Bacillati</taxon>
        <taxon>Bacillota</taxon>
        <taxon>Bacilli</taxon>
        <taxon>Bacillales</taxon>
        <taxon>Staphylococcaceae</taxon>
        <taxon>Staphylococcus</taxon>
    </lineage>
</organism>
<dbReference type="PANTHER" id="PTHR30154">
    <property type="entry name" value="LEUCINE-RESPONSIVE REGULATORY PROTEIN"/>
    <property type="match status" value="1"/>
</dbReference>
<dbReference type="PROSITE" id="PS50956">
    <property type="entry name" value="HTH_ASNC_2"/>
    <property type="match status" value="1"/>
</dbReference>
<dbReference type="Gene3D" id="3.30.70.920">
    <property type="match status" value="1"/>
</dbReference>
<sequence>MDNTDKLLITLLKENGRLSYKQLSQMVHLSQPAVKERIEKLLDTNTISKFTIETGRLKNQISAFIHIKTSQCNELEVILNSLENVENVYRMAGYYNYCAEIQCESHNHLLDIQKSLRPFGPSQLHIVTEHL</sequence>
<dbReference type="Proteomes" id="UP000095464">
    <property type="component" value="Unassembled WGS sequence"/>
</dbReference>
<reference evidence="5" key="3">
    <citation type="journal article" date="2023" name="Int. J. Mol. Sci.">
        <title>Antibiotic Resistance/Susceptibility Profiles of Staphylococcus equorum Strains from Cheese, and Genome Analysis for Antibiotic Resistance Genes.</title>
        <authorList>
            <person name="Vazquez L."/>
            <person name="Srednik M.E."/>
            <person name="Rodriguez J."/>
            <person name="Florez A.B."/>
            <person name="Mayo B."/>
        </authorList>
    </citation>
    <scope>NUCLEOTIDE SEQUENCE</scope>
    <source>
        <strain evidence="5">5A3I</strain>
    </source>
</reference>
<dbReference type="InterPro" id="IPR036388">
    <property type="entry name" value="WH-like_DNA-bd_sf"/>
</dbReference>
<dbReference type="GO" id="GO:0043565">
    <property type="term" value="F:sequence-specific DNA binding"/>
    <property type="evidence" value="ECO:0007669"/>
    <property type="project" value="InterPro"/>
</dbReference>
<evidence type="ECO:0000256" key="1">
    <source>
        <dbReference type="ARBA" id="ARBA00023015"/>
    </source>
</evidence>
<dbReference type="SUPFAM" id="SSF54909">
    <property type="entry name" value="Dimeric alpha+beta barrel"/>
    <property type="match status" value="1"/>
</dbReference>
<dbReference type="EMBL" id="LNPX01000014">
    <property type="protein sequence ID" value="OEK58313.1"/>
    <property type="molecule type" value="Genomic_DNA"/>
</dbReference>
<evidence type="ECO:0000256" key="2">
    <source>
        <dbReference type="ARBA" id="ARBA00023125"/>
    </source>
</evidence>